<keyword evidence="6" id="KW-0430">Lectin</keyword>
<dbReference type="GO" id="GO:0006629">
    <property type="term" value="P:lipid metabolic process"/>
    <property type="evidence" value="ECO:0007669"/>
    <property type="project" value="InterPro"/>
</dbReference>
<accession>A0A133RRW9</accession>
<evidence type="ECO:0000256" key="3">
    <source>
        <dbReference type="ARBA" id="ARBA00011233"/>
    </source>
</evidence>
<sequence>MKIGQRIMRFGIKKLSIGVVSVAVGFAFLAPTGISANEGSPVVKNETPLVVNATDSPTKLENTDKKQETHLIEERVAVIQPAPETKEVLKNQKEEEKLESHKTEPALVPAEVNREENVKDESTTSRPVTAEDLLKISKGELHSENDLLDNSLYGEKVLDLEGDDDQDGIKNKDELYVYRKDGKDYLGYNSHPLLADSDGDGLADGEDDNKKQWYVTDRDALLFMELSYRDDDYIEKILDHKNPFPSLYLNRQEYKMMHNELAPFWKMKKAYHTASGLDAYLFETKSDFPYLKDNTVQMLAIRGTRLNDAKDLRTDLTLLGGNKPAQADDIRNVVKELAQDSSITNLYMTGHSLGGYLAQIAAVEAYQKYPTFYNNVLKKVTTFNAPKVITSRTIWNAKNGFWDVGLESRKLAVNGKIKHYVVDNDNVVTSVLQNDSDEVTSTGSANVKHRSRGYFESRMNDIPNFNIGKRTTLDKQGYRDPKLEKISFFKKQQVPLSSSQPSAEPLENIALGKRVTQSSTAFGGDARRAVDGKVDGNYAHHSVTHTEFQSKPWWQVDLDKEETIRQINIYNRTDTAQDRLTNFNVILLDSSGKEIERKRIASLKDISAQIAIDYKKARFVRIELDGYNALSLAEVQVLRAENIAWKKQARQSSTEFGGDASRALDGNTNSNYSQQSITHTKFENQPWWEVDLGRTEQVGLVRLYNRGDGELSKRLADFDVILYDEKGTEVTRKYVSRLEGNRLDLQLDGKLGRRIRIQLRQKNQALSLAEVEVFRFIAKNAVTTPTSKQVQVLNYTPVKDKTLTIQHSGAYIARYSITWEEVTVDKNGHSVVRSHSWEGNGRNQTAGFVLNLPIKENMRNLRIKIEKRTGLIWNRWQTIYDNRPLLAQPHRKITHWGTTLNSKVSDDDVL</sequence>
<dbReference type="GO" id="GO:0042806">
    <property type="term" value="F:fucose binding"/>
    <property type="evidence" value="ECO:0007669"/>
    <property type="project" value="UniProtKB-ARBA"/>
</dbReference>
<evidence type="ECO:0000256" key="4">
    <source>
        <dbReference type="ARBA" id="ARBA00022723"/>
    </source>
</evidence>
<dbReference type="SUPFAM" id="SSF56978">
    <property type="entry name" value="Perfringolysin"/>
    <property type="match status" value="1"/>
</dbReference>
<evidence type="ECO:0000259" key="9">
    <source>
        <dbReference type="PROSITE" id="PS50022"/>
    </source>
</evidence>
<evidence type="ECO:0000256" key="5">
    <source>
        <dbReference type="ARBA" id="ARBA00022729"/>
    </source>
</evidence>
<dbReference type="GO" id="GO:0015485">
    <property type="term" value="F:cholesterol binding"/>
    <property type="evidence" value="ECO:0007669"/>
    <property type="project" value="InterPro"/>
</dbReference>
<keyword evidence="5" id="KW-0732">Signal</keyword>
<dbReference type="SMART" id="SM00607">
    <property type="entry name" value="FTP"/>
    <property type="match status" value="2"/>
</dbReference>
<dbReference type="InterPro" id="IPR036359">
    <property type="entry name" value="Thiol_cytolysin_sf"/>
</dbReference>
<comment type="similarity">
    <text evidence="2">Belongs to the fucolectin family.</text>
</comment>
<keyword evidence="8" id="KW-1015">Disulfide bond</keyword>
<dbReference type="NCBIfam" id="TIGR01168">
    <property type="entry name" value="YSIRK_signal"/>
    <property type="match status" value="1"/>
</dbReference>
<dbReference type="PANTHER" id="PTHR45713:SF6">
    <property type="entry name" value="F5_8 TYPE C DOMAIN-CONTAINING PROTEIN"/>
    <property type="match status" value="1"/>
</dbReference>
<dbReference type="Pfam" id="PF17440">
    <property type="entry name" value="Thiol_cytolys_C"/>
    <property type="match status" value="1"/>
</dbReference>
<dbReference type="Pfam" id="PF22633">
    <property type="entry name" value="F5_F8_type_C_2"/>
    <property type="match status" value="2"/>
</dbReference>
<name>A0A133RRW9_STRMT</name>
<dbReference type="Gene3D" id="2.60.40.1430">
    <property type="entry name" value="Perfringolysin, domain 4"/>
    <property type="match status" value="1"/>
</dbReference>
<proteinExistence type="inferred from homology"/>
<dbReference type="CDD" id="cd00741">
    <property type="entry name" value="Lipase"/>
    <property type="match status" value="1"/>
</dbReference>
<dbReference type="InterPro" id="IPR035390">
    <property type="entry name" value="Thiol_cytolys_C"/>
</dbReference>
<dbReference type="InterPro" id="IPR038700">
    <property type="entry name" value="Thiol_cytolys_C_sf"/>
</dbReference>
<keyword evidence="4" id="KW-0479">Metal-binding</keyword>
<dbReference type="InterPro" id="IPR000421">
    <property type="entry name" value="FA58C"/>
</dbReference>
<dbReference type="Gene3D" id="2.60.120.260">
    <property type="entry name" value="Galactose-binding domain-like"/>
    <property type="match status" value="2"/>
</dbReference>
<comment type="subunit">
    <text evidence="3">Homotrimer.</text>
</comment>
<dbReference type="InterPro" id="IPR029058">
    <property type="entry name" value="AB_hydrolase_fold"/>
</dbReference>
<organism evidence="10 11">
    <name type="scientific">Streptococcus mitis</name>
    <dbReference type="NCBI Taxonomy" id="28037"/>
    <lineage>
        <taxon>Bacteria</taxon>
        <taxon>Bacillati</taxon>
        <taxon>Bacillota</taxon>
        <taxon>Bacilli</taxon>
        <taxon>Lactobacillales</taxon>
        <taxon>Streptococcaceae</taxon>
        <taxon>Streptococcus</taxon>
        <taxon>Streptococcus mitis group</taxon>
    </lineage>
</organism>
<dbReference type="RefSeq" id="WP_081094117.1">
    <property type="nucleotide sequence ID" value="NZ_JAJNSD010000009.1"/>
</dbReference>
<dbReference type="Pfam" id="PF26363">
    <property type="entry name" value="Phospholipase-like"/>
    <property type="match status" value="1"/>
</dbReference>
<dbReference type="Gene3D" id="3.40.50.1820">
    <property type="entry name" value="alpha/beta hydrolase"/>
    <property type="match status" value="1"/>
</dbReference>
<dbReference type="PANTHER" id="PTHR45713">
    <property type="entry name" value="FTP DOMAIN-CONTAINING PROTEIN"/>
    <property type="match status" value="1"/>
</dbReference>
<evidence type="ECO:0000256" key="8">
    <source>
        <dbReference type="ARBA" id="ARBA00023157"/>
    </source>
</evidence>
<evidence type="ECO:0000256" key="2">
    <source>
        <dbReference type="ARBA" id="ARBA00010147"/>
    </source>
</evidence>
<dbReference type="Pfam" id="PF04650">
    <property type="entry name" value="YSIRK_signal"/>
    <property type="match status" value="1"/>
</dbReference>
<dbReference type="Proteomes" id="UP000070065">
    <property type="component" value="Unassembled WGS sequence"/>
</dbReference>
<evidence type="ECO:0000256" key="1">
    <source>
        <dbReference type="ARBA" id="ARBA00002219"/>
    </source>
</evidence>
<dbReference type="EMBL" id="LRQR01000110">
    <property type="protein sequence ID" value="KXA57871.1"/>
    <property type="molecule type" value="Genomic_DNA"/>
</dbReference>
<dbReference type="GO" id="GO:0010185">
    <property type="term" value="P:regulation of cellular defense response"/>
    <property type="evidence" value="ECO:0007669"/>
    <property type="project" value="UniProtKB-ARBA"/>
</dbReference>
<comment type="caution">
    <text evidence="10">The sequence shown here is derived from an EMBL/GenBank/DDBJ whole genome shotgun (WGS) entry which is preliminary data.</text>
</comment>
<reference evidence="10 11" key="1">
    <citation type="submission" date="2016-01" db="EMBL/GenBank/DDBJ databases">
        <authorList>
            <person name="Oliw E.H."/>
        </authorList>
    </citation>
    <scope>NUCLEOTIDE SEQUENCE [LARGE SCALE GENOMIC DNA]</scope>
    <source>
        <strain evidence="10 11">CMW7705B</strain>
    </source>
</reference>
<dbReference type="InterPro" id="IPR006585">
    <property type="entry name" value="FTP1"/>
</dbReference>
<dbReference type="SUPFAM" id="SSF53474">
    <property type="entry name" value="alpha/beta-Hydrolases"/>
    <property type="match status" value="1"/>
</dbReference>
<dbReference type="GO" id="GO:0046872">
    <property type="term" value="F:metal ion binding"/>
    <property type="evidence" value="ECO:0007669"/>
    <property type="project" value="UniProtKB-KW"/>
</dbReference>
<dbReference type="InterPro" id="IPR051941">
    <property type="entry name" value="BG_Antigen-Binding_Lectin"/>
</dbReference>
<dbReference type="PATRIC" id="fig|28037.231.peg.1922"/>
<dbReference type="SUPFAM" id="SSF49785">
    <property type="entry name" value="Galactose-binding domain-like"/>
    <property type="match status" value="2"/>
</dbReference>
<evidence type="ECO:0000313" key="11">
    <source>
        <dbReference type="Proteomes" id="UP000070065"/>
    </source>
</evidence>
<dbReference type="AlphaFoldDB" id="A0A133RRW9"/>
<evidence type="ECO:0000256" key="6">
    <source>
        <dbReference type="ARBA" id="ARBA00022734"/>
    </source>
</evidence>
<comment type="function">
    <text evidence="1">Acts as a defensive agent. Recognizes blood group fucosylated oligosaccharides including A, B, H and Lewis B-type antigens. Does not recognize Lewis A antigen and has low affinity for monovalent haptens.</text>
</comment>
<gene>
    <name evidence="10" type="ORF">HMPREF3228_01945</name>
</gene>
<dbReference type="InterPro" id="IPR005877">
    <property type="entry name" value="YSIRK_signal_dom"/>
</dbReference>
<evidence type="ECO:0000313" key="10">
    <source>
        <dbReference type="EMBL" id="KXA57871.1"/>
    </source>
</evidence>
<dbReference type="PROSITE" id="PS50022">
    <property type="entry name" value="FA58C_3"/>
    <property type="match status" value="1"/>
</dbReference>
<protein>
    <submittedName>
        <fullName evidence="10">Signal peptide protein, YSIRK family</fullName>
    </submittedName>
</protein>
<keyword evidence="7" id="KW-0106">Calcium</keyword>
<evidence type="ECO:0000256" key="7">
    <source>
        <dbReference type="ARBA" id="ARBA00022837"/>
    </source>
</evidence>
<dbReference type="InterPro" id="IPR008979">
    <property type="entry name" value="Galactose-bd-like_sf"/>
</dbReference>
<feature type="domain" description="F5/8 type C" evidence="9">
    <location>
        <begin position="625"/>
        <end position="776"/>
    </location>
</feature>